<dbReference type="InterPro" id="IPR050250">
    <property type="entry name" value="Macrolide_Exporter_MacB"/>
</dbReference>
<evidence type="ECO:0000259" key="8">
    <source>
        <dbReference type="Pfam" id="PF12704"/>
    </source>
</evidence>
<comment type="caution">
    <text evidence="9">The sequence shown here is derived from an EMBL/GenBank/DDBJ whole genome shotgun (WGS) entry which is preliminary data.</text>
</comment>
<keyword evidence="5 6" id="KW-0472">Membrane</keyword>
<feature type="domain" description="MacB-like periplasmic core" evidence="8">
    <location>
        <begin position="20"/>
        <end position="244"/>
    </location>
</feature>
<dbReference type="PANTHER" id="PTHR30572">
    <property type="entry name" value="MEMBRANE COMPONENT OF TRANSPORTER-RELATED"/>
    <property type="match status" value="1"/>
</dbReference>
<reference evidence="9" key="1">
    <citation type="submission" date="2023-09" db="EMBL/GenBank/DDBJ databases">
        <title>Paucibacter sp. APW11 Genome sequencing and assembly.</title>
        <authorList>
            <person name="Kim I."/>
        </authorList>
    </citation>
    <scope>NUCLEOTIDE SEQUENCE</scope>
    <source>
        <strain evidence="9">APW11</strain>
    </source>
</reference>
<evidence type="ECO:0000256" key="4">
    <source>
        <dbReference type="ARBA" id="ARBA00022989"/>
    </source>
</evidence>
<dbReference type="Pfam" id="PF12704">
    <property type="entry name" value="MacB_PCD"/>
    <property type="match status" value="2"/>
</dbReference>
<feature type="transmembrane region" description="Helical" evidence="6">
    <location>
        <begin position="680"/>
        <end position="703"/>
    </location>
</feature>
<feature type="transmembrane region" description="Helical" evidence="6">
    <location>
        <begin position="736"/>
        <end position="754"/>
    </location>
</feature>
<comment type="subcellular location">
    <subcellularLocation>
        <location evidence="1">Cell membrane</location>
        <topology evidence="1">Multi-pass membrane protein</topology>
    </subcellularLocation>
</comment>
<organism evidence="9 10">
    <name type="scientific">Roseateles aquae</name>
    <dbReference type="NCBI Taxonomy" id="3077235"/>
    <lineage>
        <taxon>Bacteria</taxon>
        <taxon>Pseudomonadati</taxon>
        <taxon>Pseudomonadota</taxon>
        <taxon>Betaproteobacteria</taxon>
        <taxon>Burkholderiales</taxon>
        <taxon>Sphaerotilaceae</taxon>
        <taxon>Roseateles</taxon>
    </lineage>
</organism>
<feature type="transmembrane region" description="Helical" evidence="6">
    <location>
        <begin position="297"/>
        <end position="320"/>
    </location>
</feature>
<sequence>MKYGDFRMGWRVMRKQPAFSAVMVLGLAIGFAVTFLVLGFLHFEASFDRHVPKAEQVYVLKARANWGLSFWSENVPLSMKEAIASSGAPVQATAVLPYSVSVRVGARSSELELTLVDPDFDQVFGIKAEQGDLRAALSRPDAISLTRESAQKLFGTADALGQRVQVRGQSFEVLAIVARPPEASSVRYEALVGIGTALWPEQERVRARAPWNYYSEQPTEWPTCKVYVRAPSAGLLAQLEQRIVADIETSAMRGHLGEKDRAELGTNKLIEVKLGPLLDSYLDPQARSNSGPKGDRLANFALLFVALLILVLTVGNYVNLATIRTVQRQREMAVRKVLGIGTRRLIAQMLTESILVSLLAALLGAGIAGLMLPSWSDMTSHPIAQLMGTGDWIVFALVVLAGGIIVGLCSGLYPLWVVQKMQAAQALAGRGGSESGGGLWLRRVLTVLQFGIAIFVSAMVVTISWQINYLKRIDYGYAVDSLLAVTVPKELSATQLQSFKNALQARPEIAAVAGSELAPTRRELSLPGAAPVVLDQQRVSPEYFATLGLAVQAGRAFDAGIDAAETAKVAIVDPQAALRLGHADAQAAVGKFVDLGAGQGPLQIVGVSRREGSGFRQAADQAVVYTIGVEPTLLMVRAGQDIEAARGAVEALASELFPDQFFSVRKQRTRLELNAGGPMVILQICLIVAAVIVPLSVFSVYILSAFTVQKRAREIVVRKLHGASRADIARLLARQFVWLLAIAALPALPAAYLFGQMFLQQFAEQAAIGAWATLIALLGALVVTLIAALRHTLVAMRMAPADVLRAA</sequence>
<dbReference type="RefSeq" id="WP_315653003.1">
    <property type="nucleotide sequence ID" value="NZ_JAVXZY010000013.1"/>
</dbReference>
<dbReference type="InterPro" id="IPR025857">
    <property type="entry name" value="MacB_PCD"/>
</dbReference>
<evidence type="ECO:0000256" key="2">
    <source>
        <dbReference type="ARBA" id="ARBA00022475"/>
    </source>
</evidence>
<evidence type="ECO:0000256" key="6">
    <source>
        <dbReference type="SAM" id="Phobius"/>
    </source>
</evidence>
<keyword evidence="10" id="KW-1185">Reference proteome</keyword>
<feature type="transmembrane region" description="Helical" evidence="6">
    <location>
        <begin position="21"/>
        <end position="43"/>
    </location>
</feature>
<evidence type="ECO:0000256" key="3">
    <source>
        <dbReference type="ARBA" id="ARBA00022692"/>
    </source>
</evidence>
<evidence type="ECO:0000256" key="1">
    <source>
        <dbReference type="ARBA" id="ARBA00004651"/>
    </source>
</evidence>
<feature type="transmembrane region" description="Helical" evidence="6">
    <location>
        <begin position="439"/>
        <end position="465"/>
    </location>
</feature>
<evidence type="ECO:0000313" key="10">
    <source>
        <dbReference type="Proteomes" id="UP001246372"/>
    </source>
</evidence>
<feature type="domain" description="ABC3 transporter permease C-terminal" evidence="7">
    <location>
        <begin position="304"/>
        <end position="421"/>
    </location>
</feature>
<protein>
    <submittedName>
        <fullName evidence="9">ABC transporter permease</fullName>
    </submittedName>
</protein>
<dbReference type="PANTHER" id="PTHR30572:SF18">
    <property type="entry name" value="ABC-TYPE MACROLIDE FAMILY EXPORT SYSTEM PERMEASE COMPONENT 2"/>
    <property type="match status" value="1"/>
</dbReference>
<evidence type="ECO:0000259" key="7">
    <source>
        <dbReference type="Pfam" id="PF02687"/>
    </source>
</evidence>
<keyword evidence="2" id="KW-1003">Cell membrane</keyword>
<evidence type="ECO:0000313" key="9">
    <source>
        <dbReference type="EMBL" id="MDT9002112.1"/>
    </source>
</evidence>
<feature type="transmembrane region" description="Helical" evidence="6">
    <location>
        <begin position="766"/>
        <end position="789"/>
    </location>
</feature>
<keyword evidence="4 6" id="KW-1133">Transmembrane helix</keyword>
<evidence type="ECO:0000256" key="5">
    <source>
        <dbReference type="ARBA" id="ARBA00023136"/>
    </source>
</evidence>
<dbReference type="EMBL" id="JAVXZY010000013">
    <property type="protein sequence ID" value="MDT9002112.1"/>
    <property type="molecule type" value="Genomic_DNA"/>
</dbReference>
<dbReference type="Proteomes" id="UP001246372">
    <property type="component" value="Unassembled WGS sequence"/>
</dbReference>
<dbReference type="Pfam" id="PF02687">
    <property type="entry name" value="FtsX"/>
    <property type="match status" value="2"/>
</dbReference>
<feature type="transmembrane region" description="Helical" evidence="6">
    <location>
        <begin position="353"/>
        <end position="372"/>
    </location>
</feature>
<proteinExistence type="predicted"/>
<dbReference type="InterPro" id="IPR003838">
    <property type="entry name" value="ABC3_permease_C"/>
</dbReference>
<gene>
    <name evidence="9" type="ORF">RQP53_22730</name>
</gene>
<feature type="domain" description="MacB-like periplasmic core" evidence="8">
    <location>
        <begin position="450"/>
        <end position="651"/>
    </location>
</feature>
<feature type="domain" description="ABC3 transporter permease C-terminal" evidence="7">
    <location>
        <begin position="687"/>
        <end position="798"/>
    </location>
</feature>
<feature type="transmembrane region" description="Helical" evidence="6">
    <location>
        <begin position="392"/>
        <end position="418"/>
    </location>
</feature>
<name>A0ABU3PIC3_9BURK</name>
<accession>A0ABU3PIC3</accession>
<keyword evidence="3 6" id="KW-0812">Transmembrane</keyword>